<proteinExistence type="inferred from homology"/>
<dbReference type="PROSITE" id="PS50405">
    <property type="entry name" value="GST_CTER"/>
    <property type="match status" value="1"/>
</dbReference>
<dbReference type="SFLD" id="SFLDG00358">
    <property type="entry name" value="Main_(cytGST)"/>
    <property type="match status" value="1"/>
</dbReference>
<dbReference type="InterPro" id="IPR036249">
    <property type="entry name" value="Thioredoxin-like_sf"/>
</dbReference>
<dbReference type="Pfam" id="PF00043">
    <property type="entry name" value="GST_C"/>
    <property type="match status" value="1"/>
</dbReference>
<dbReference type="PANTHER" id="PTHR43986">
    <property type="entry name" value="ELONGATION FACTOR 1-GAMMA"/>
    <property type="match status" value="1"/>
</dbReference>
<feature type="domain" description="GST N-terminal" evidence="3">
    <location>
        <begin position="3"/>
        <end position="85"/>
    </location>
</feature>
<dbReference type="CDD" id="cd03181">
    <property type="entry name" value="GST_C_EF1Bgamma_like"/>
    <property type="match status" value="1"/>
</dbReference>
<evidence type="ECO:0000259" key="4">
    <source>
        <dbReference type="PROSITE" id="PS50405"/>
    </source>
</evidence>
<dbReference type="PANTHER" id="PTHR43986:SF10">
    <property type="entry name" value="ELONGATION FACTOR EEF-1B GAMMA SUBUNIT, PUTATIVE (AFU_ORTHOLOGUE AFUA_1G17120)-RELATED"/>
    <property type="match status" value="1"/>
</dbReference>
<evidence type="ECO:0000256" key="2">
    <source>
        <dbReference type="RuleBase" id="RU003494"/>
    </source>
</evidence>
<gene>
    <name evidence="5" type="ORF">SLS56_009908</name>
</gene>
<evidence type="ECO:0008006" key="7">
    <source>
        <dbReference type="Google" id="ProtNLM"/>
    </source>
</evidence>
<evidence type="ECO:0000256" key="1">
    <source>
        <dbReference type="ARBA" id="ARBA00007409"/>
    </source>
</evidence>
<organism evidence="5 6">
    <name type="scientific">Neofusicoccum ribis</name>
    <dbReference type="NCBI Taxonomy" id="45134"/>
    <lineage>
        <taxon>Eukaryota</taxon>
        <taxon>Fungi</taxon>
        <taxon>Dikarya</taxon>
        <taxon>Ascomycota</taxon>
        <taxon>Pezizomycotina</taxon>
        <taxon>Dothideomycetes</taxon>
        <taxon>Dothideomycetes incertae sedis</taxon>
        <taxon>Botryosphaeriales</taxon>
        <taxon>Botryosphaeriaceae</taxon>
        <taxon>Neofusicoccum</taxon>
    </lineage>
</organism>
<dbReference type="InterPro" id="IPR040079">
    <property type="entry name" value="Glutathione_S-Trfase"/>
</dbReference>
<feature type="domain" description="GST C-terminal" evidence="4">
    <location>
        <begin position="91"/>
        <end position="221"/>
    </location>
</feature>
<comment type="caution">
    <text evidence="5">The sequence shown here is derived from an EMBL/GenBank/DDBJ whole genome shotgun (WGS) entry which is preliminary data.</text>
</comment>
<accession>A0ABR3SHD1</accession>
<protein>
    <recommendedName>
        <fullName evidence="7">Translation elongation factor eEF-1B gamma subunit</fullName>
    </recommendedName>
</protein>
<evidence type="ECO:0000313" key="6">
    <source>
        <dbReference type="Proteomes" id="UP001521116"/>
    </source>
</evidence>
<dbReference type="InterPro" id="IPR004046">
    <property type="entry name" value="GST_C"/>
</dbReference>
<dbReference type="InterPro" id="IPR036282">
    <property type="entry name" value="Glutathione-S-Trfase_C_sf"/>
</dbReference>
<reference evidence="5 6" key="1">
    <citation type="submission" date="2024-02" db="EMBL/GenBank/DDBJ databases">
        <title>De novo assembly and annotation of 12 fungi associated with fruit tree decline syndrome in Ontario, Canada.</title>
        <authorList>
            <person name="Sulman M."/>
            <person name="Ellouze W."/>
            <person name="Ilyukhin E."/>
        </authorList>
    </citation>
    <scope>NUCLEOTIDE SEQUENCE [LARGE SCALE GENOMIC DNA]</scope>
    <source>
        <strain evidence="5 6">M1-105</strain>
    </source>
</reference>
<dbReference type="Pfam" id="PF02798">
    <property type="entry name" value="GST_N"/>
    <property type="match status" value="1"/>
</dbReference>
<dbReference type="SFLD" id="SFLDS00019">
    <property type="entry name" value="Glutathione_Transferase_(cytos"/>
    <property type="match status" value="1"/>
</dbReference>
<dbReference type="Gene3D" id="3.40.30.10">
    <property type="entry name" value="Glutaredoxin"/>
    <property type="match status" value="1"/>
</dbReference>
<evidence type="ECO:0000259" key="3">
    <source>
        <dbReference type="PROSITE" id="PS50404"/>
    </source>
</evidence>
<dbReference type="InterPro" id="IPR004045">
    <property type="entry name" value="Glutathione_S-Trfase_N"/>
</dbReference>
<keyword evidence="6" id="KW-1185">Reference proteome</keyword>
<dbReference type="SUPFAM" id="SSF52833">
    <property type="entry name" value="Thioredoxin-like"/>
    <property type="match status" value="1"/>
</dbReference>
<dbReference type="CDD" id="cd03044">
    <property type="entry name" value="GST_N_EF1Bgamma"/>
    <property type="match status" value="1"/>
</dbReference>
<dbReference type="Gene3D" id="1.20.1050.10">
    <property type="match status" value="1"/>
</dbReference>
<sequence length="221" mass="24437">MAPFGKIYTYPNNPRAQKIQAAAKISGLEIEIAPDFAMGKTNKTEPYLAKFPTGKVPAFEGADGVTLVESDAIMQYVAESGSKATQLLGGSAAERARVQQWALFQVGEIWPELLKLIYPRVGFAAYDEAVEDKALAKMAQAMGAVERTLGDGRSWLATEELSNADLAVMSALVWVFKYAVDEEMRSKFPKLMDWFWRTIRADGVKEFFGEPEMVAVRQIPS</sequence>
<dbReference type="EMBL" id="JAJVDC020000179">
    <property type="protein sequence ID" value="KAL1619941.1"/>
    <property type="molecule type" value="Genomic_DNA"/>
</dbReference>
<dbReference type="Proteomes" id="UP001521116">
    <property type="component" value="Unassembled WGS sequence"/>
</dbReference>
<dbReference type="SUPFAM" id="SSF47616">
    <property type="entry name" value="GST C-terminal domain-like"/>
    <property type="match status" value="1"/>
</dbReference>
<comment type="similarity">
    <text evidence="1 2">Belongs to the GST superfamily.</text>
</comment>
<dbReference type="PROSITE" id="PS50404">
    <property type="entry name" value="GST_NTER"/>
    <property type="match status" value="1"/>
</dbReference>
<evidence type="ECO:0000313" key="5">
    <source>
        <dbReference type="EMBL" id="KAL1619941.1"/>
    </source>
</evidence>
<dbReference type="InterPro" id="IPR010987">
    <property type="entry name" value="Glutathione-S-Trfase_C-like"/>
</dbReference>
<dbReference type="InterPro" id="IPR050802">
    <property type="entry name" value="EF-GSTs"/>
</dbReference>
<name>A0ABR3SHD1_9PEZI</name>